<evidence type="ECO:0000256" key="2">
    <source>
        <dbReference type="ARBA" id="ARBA00023015"/>
    </source>
</evidence>
<sequence>MPRTADHDERRDRIARALLRAVARKGLARTTMADVADEAGASVGMVQRYFRSKKELLRFGVEYLYGRGAERLDEVELRPPFDDLILRLTETLLPLDEERRTELTVWLEFLPATITDPDLAGLHRETTHHLVDGFAQAFTRAREAGTFPAAYDPTEEAVALVALVDGLTMHHLVGSDHFGADRIRAALSTHIDRLLGPAGGTGPTDTRPGGEQ</sequence>
<keyword evidence="2" id="KW-0805">Transcription regulation</keyword>
<dbReference type="PANTHER" id="PTHR30055:SF226">
    <property type="entry name" value="HTH-TYPE TRANSCRIPTIONAL REGULATOR PKSA"/>
    <property type="match status" value="1"/>
</dbReference>
<accession>A0ABR9P5H2</accession>
<feature type="domain" description="HTH tetR-type" evidence="6">
    <location>
        <begin position="8"/>
        <end position="68"/>
    </location>
</feature>
<evidence type="ECO:0000256" key="3">
    <source>
        <dbReference type="ARBA" id="ARBA00023125"/>
    </source>
</evidence>
<dbReference type="Pfam" id="PF13977">
    <property type="entry name" value="TetR_C_6"/>
    <property type="match status" value="1"/>
</dbReference>
<keyword evidence="1" id="KW-0678">Repressor</keyword>
<evidence type="ECO:0000313" key="8">
    <source>
        <dbReference type="Proteomes" id="UP000806528"/>
    </source>
</evidence>
<dbReference type="PROSITE" id="PS50977">
    <property type="entry name" value="HTH_TETR_2"/>
    <property type="match status" value="1"/>
</dbReference>
<dbReference type="Gene3D" id="1.10.357.10">
    <property type="entry name" value="Tetracycline Repressor, domain 2"/>
    <property type="match status" value="1"/>
</dbReference>
<evidence type="ECO:0000256" key="5">
    <source>
        <dbReference type="PROSITE-ProRule" id="PRU00335"/>
    </source>
</evidence>
<name>A0ABR9P5H2_9ACTN</name>
<feature type="DNA-binding region" description="H-T-H motif" evidence="5">
    <location>
        <begin position="31"/>
        <end position="50"/>
    </location>
</feature>
<keyword evidence="4" id="KW-0804">Transcription</keyword>
<dbReference type="SUPFAM" id="SSF46689">
    <property type="entry name" value="Homeodomain-like"/>
    <property type="match status" value="1"/>
</dbReference>
<keyword evidence="3 5" id="KW-0238">DNA-binding</keyword>
<comment type="caution">
    <text evidence="7">The sequence shown here is derived from an EMBL/GenBank/DDBJ whole genome shotgun (WGS) entry which is preliminary data.</text>
</comment>
<evidence type="ECO:0000256" key="4">
    <source>
        <dbReference type="ARBA" id="ARBA00023163"/>
    </source>
</evidence>
<dbReference type="Pfam" id="PF00440">
    <property type="entry name" value="TetR_N"/>
    <property type="match status" value="1"/>
</dbReference>
<keyword evidence="8" id="KW-1185">Reference proteome</keyword>
<organism evidence="7 8">
    <name type="scientific">Nocardiopsis coralli</name>
    <dbReference type="NCBI Taxonomy" id="2772213"/>
    <lineage>
        <taxon>Bacteria</taxon>
        <taxon>Bacillati</taxon>
        <taxon>Actinomycetota</taxon>
        <taxon>Actinomycetes</taxon>
        <taxon>Streptosporangiales</taxon>
        <taxon>Nocardiopsidaceae</taxon>
        <taxon>Nocardiopsis</taxon>
    </lineage>
</organism>
<dbReference type="Proteomes" id="UP000806528">
    <property type="component" value="Unassembled WGS sequence"/>
</dbReference>
<dbReference type="PANTHER" id="PTHR30055">
    <property type="entry name" value="HTH-TYPE TRANSCRIPTIONAL REGULATOR RUTR"/>
    <property type="match status" value="1"/>
</dbReference>
<dbReference type="InterPro" id="IPR036271">
    <property type="entry name" value="Tet_transcr_reg_TetR-rel_C_sf"/>
</dbReference>
<dbReference type="EMBL" id="JADBGI010000007">
    <property type="protein sequence ID" value="MBE2999067.1"/>
    <property type="molecule type" value="Genomic_DNA"/>
</dbReference>
<gene>
    <name evidence="7" type="ORF">IDM40_10190</name>
</gene>
<dbReference type="SUPFAM" id="SSF48498">
    <property type="entry name" value="Tetracyclin repressor-like, C-terminal domain"/>
    <property type="match status" value="1"/>
</dbReference>
<dbReference type="InterPro" id="IPR050109">
    <property type="entry name" value="HTH-type_TetR-like_transc_reg"/>
</dbReference>
<dbReference type="InterPro" id="IPR001647">
    <property type="entry name" value="HTH_TetR"/>
</dbReference>
<dbReference type="InterPro" id="IPR039538">
    <property type="entry name" value="BetI_C"/>
</dbReference>
<protein>
    <submittedName>
        <fullName evidence="7">TetR family transcriptional regulator</fullName>
    </submittedName>
</protein>
<proteinExistence type="predicted"/>
<evidence type="ECO:0000313" key="7">
    <source>
        <dbReference type="EMBL" id="MBE2999067.1"/>
    </source>
</evidence>
<reference evidence="7 8" key="1">
    <citation type="submission" date="2020-09" db="EMBL/GenBank/DDBJ databases">
        <title>Diversity and distribution of actinomycetes associated with coral in the coast of Hainan.</title>
        <authorList>
            <person name="Li F."/>
        </authorList>
    </citation>
    <scope>NUCLEOTIDE SEQUENCE [LARGE SCALE GENOMIC DNA]</scope>
    <source>
        <strain evidence="7 8">HNM0947</strain>
    </source>
</reference>
<evidence type="ECO:0000256" key="1">
    <source>
        <dbReference type="ARBA" id="ARBA00022491"/>
    </source>
</evidence>
<evidence type="ECO:0000259" key="6">
    <source>
        <dbReference type="PROSITE" id="PS50977"/>
    </source>
</evidence>
<dbReference type="RefSeq" id="WP_193121698.1">
    <property type="nucleotide sequence ID" value="NZ_JADBGI010000007.1"/>
</dbReference>
<dbReference type="InterPro" id="IPR009057">
    <property type="entry name" value="Homeodomain-like_sf"/>
</dbReference>